<reference evidence="3" key="1">
    <citation type="journal article" date="2014" name="Int. J. Syst. Evol. Microbiol.">
        <title>Complete genome sequence of Corynebacterium casei LMG S-19264T (=DSM 44701T), isolated from a smear-ripened cheese.</title>
        <authorList>
            <consortium name="US DOE Joint Genome Institute (JGI-PGF)"/>
            <person name="Walter F."/>
            <person name="Albersmeier A."/>
            <person name="Kalinowski J."/>
            <person name="Ruckert C."/>
        </authorList>
    </citation>
    <scope>NUCLEOTIDE SEQUENCE</scope>
    <source>
        <strain evidence="3">CGMCC 1.16067</strain>
    </source>
</reference>
<sequence length="178" mass="19059">MSAPWLVAIDLQHVFADPASPWASPDADRALRASQELVATFEDRVVLTRFEPDPEPRGSWADYYRAWPFALEALERDPRTYDLLLDPGDAPVLTRPTMGKYGPDLLRLTGGSRDLVLCGVATDCCVLSTALAAADDGAWVRVVADACAGSSAEAHERSLAAMAAYAPQVEVLSAADLG</sequence>
<comment type="caution">
    <text evidence="3">The sequence shown here is derived from an EMBL/GenBank/DDBJ whole genome shotgun (WGS) entry which is preliminary data.</text>
</comment>
<protein>
    <submittedName>
        <fullName evidence="3">Isochorismatase</fullName>
    </submittedName>
</protein>
<dbReference type="InterPro" id="IPR036380">
    <property type="entry name" value="Isochorismatase-like_sf"/>
</dbReference>
<gene>
    <name evidence="3" type="ORF">GCM10011519_33260</name>
</gene>
<evidence type="ECO:0000313" key="3">
    <source>
        <dbReference type="EMBL" id="GGF56702.1"/>
    </source>
</evidence>
<proteinExistence type="predicted"/>
<feature type="domain" description="Isochorismatase-like" evidence="2">
    <location>
        <begin position="5"/>
        <end position="173"/>
    </location>
</feature>
<accession>A0A917BVZ0</accession>
<reference evidence="3" key="2">
    <citation type="submission" date="2020-09" db="EMBL/GenBank/DDBJ databases">
        <authorList>
            <person name="Sun Q."/>
            <person name="Zhou Y."/>
        </authorList>
    </citation>
    <scope>NUCLEOTIDE SEQUENCE</scope>
    <source>
        <strain evidence="3">CGMCC 1.16067</strain>
    </source>
</reference>
<dbReference type="CDD" id="cd00431">
    <property type="entry name" value="cysteine_hydrolases"/>
    <property type="match status" value="1"/>
</dbReference>
<name>A0A917BVZ0_9ACTN</name>
<dbReference type="EMBL" id="BMKQ01000002">
    <property type="protein sequence ID" value="GGF56702.1"/>
    <property type="molecule type" value="Genomic_DNA"/>
</dbReference>
<dbReference type="AlphaFoldDB" id="A0A917BVZ0"/>
<dbReference type="GO" id="GO:0016787">
    <property type="term" value="F:hydrolase activity"/>
    <property type="evidence" value="ECO:0007669"/>
    <property type="project" value="UniProtKB-KW"/>
</dbReference>
<dbReference type="SUPFAM" id="SSF52499">
    <property type="entry name" value="Isochorismatase-like hydrolases"/>
    <property type="match status" value="1"/>
</dbReference>
<dbReference type="InterPro" id="IPR050272">
    <property type="entry name" value="Isochorismatase-like_hydrls"/>
</dbReference>
<dbReference type="RefSeq" id="WP_188781221.1">
    <property type="nucleotide sequence ID" value="NZ_BMKQ01000002.1"/>
</dbReference>
<evidence type="ECO:0000259" key="2">
    <source>
        <dbReference type="Pfam" id="PF00857"/>
    </source>
</evidence>
<organism evidence="3 4">
    <name type="scientific">Marmoricola endophyticus</name>
    <dbReference type="NCBI Taxonomy" id="2040280"/>
    <lineage>
        <taxon>Bacteria</taxon>
        <taxon>Bacillati</taxon>
        <taxon>Actinomycetota</taxon>
        <taxon>Actinomycetes</taxon>
        <taxon>Propionibacteriales</taxon>
        <taxon>Nocardioidaceae</taxon>
        <taxon>Marmoricola</taxon>
    </lineage>
</organism>
<dbReference type="Gene3D" id="3.40.50.850">
    <property type="entry name" value="Isochorismatase-like"/>
    <property type="match status" value="1"/>
</dbReference>
<evidence type="ECO:0000256" key="1">
    <source>
        <dbReference type="ARBA" id="ARBA00022801"/>
    </source>
</evidence>
<dbReference type="Proteomes" id="UP000649179">
    <property type="component" value="Unassembled WGS sequence"/>
</dbReference>
<evidence type="ECO:0000313" key="4">
    <source>
        <dbReference type="Proteomes" id="UP000649179"/>
    </source>
</evidence>
<dbReference type="PANTHER" id="PTHR43540">
    <property type="entry name" value="PEROXYUREIDOACRYLATE/UREIDOACRYLATE AMIDOHYDROLASE-RELATED"/>
    <property type="match status" value="1"/>
</dbReference>
<dbReference type="InterPro" id="IPR000868">
    <property type="entry name" value="Isochorismatase-like_dom"/>
</dbReference>
<keyword evidence="4" id="KW-1185">Reference proteome</keyword>
<keyword evidence="1" id="KW-0378">Hydrolase</keyword>
<dbReference type="Pfam" id="PF00857">
    <property type="entry name" value="Isochorismatase"/>
    <property type="match status" value="1"/>
</dbReference>